<evidence type="ECO:0000256" key="2">
    <source>
        <dbReference type="ARBA" id="ARBA00023008"/>
    </source>
</evidence>
<dbReference type="KEGG" id="crb:17886646"/>
<keyword evidence="6" id="KW-0812">Transmembrane</keyword>
<keyword evidence="1" id="KW-0479">Metal-binding</keyword>
<dbReference type="InterPro" id="IPR003245">
    <property type="entry name" value="Phytocyanin_dom"/>
</dbReference>
<evidence type="ECO:0000256" key="1">
    <source>
        <dbReference type="ARBA" id="ARBA00022723"/>
    </source>
</evidence>
<dbReference type="GO" id="GO:0005886">
    <property type="term" value="C:plasma membrane"/>
    <property type="evidence" value="ECO:0007669"/>
    <property type="project" value="TreeGrafter"/>
</dbReference>
<keyword evidence="9" id="KW-1185">Reference proteome</keyword>
<organism evidence="8 9">
    <name type="scientific">Capsella rubella</name>
    <dbReference type="NCBI Taxonomy" id="81985"/>
    <lineage>
        <taxon>Eukaryota</taxon>
        <taxon>Viridiplantae</taxon>
        <taxon>Streptophyta</taxon>
        <taxon>Embryophyta</taxon>
        <taxon>Tracheophyta</taxon>
        <taxon>Spermatophyta</taxon>
        <taxon>Magnoliopsida</taxon>
        <taxon>eudicotyledons</taxon>
        <taxon>Gunneridae</taxon>
        <taxon>Pentapetalae</taxon>
        <taxon>rosids</taxon>
        <taxon>malvids</taxon>
        <taxon>Brassicales</taxon>
        <taxon>Brassicaceae</taxon>
        <taxon>Camelineae</taxon>
        <taxon>Capsella</taxon>
    </lineage>
</organism>
<dbReference type="EMBL" id="KB870809">
    <property type="protein sequence ID" value="EOA24903.1"/>
    <property type="molecule type" value="Genomic_DNA"/>
</dbReference>
<dbReference type="OrthoDB" id="2011645at2759"/>
<dbReference type="GO" id="GO:0009055">
    <property type="term" value="F:electron transfer activity"/>
    <property type="evidence" value="ECO:0007669"/>
    <property type="project" value="InterPro"/>
</dbReference>
<dbReference type="AlphaFoldDB" id="R0HLX0"/>
<dbReference type="Pfam" id="PF02298">
    <property type="entry name" value="Cu_bind_like"/>
    <property type="match status" value="1"/>
</dbReference>
<name>R0HLX0_9BRAS</name>
<feature type="non-terminal residue" evidence="8">
    <location>
        <position position="1"/>
    </location>
</feature>
<keyword evidence="2" id="KW-0186">Copper</keyword>
<dbReference type="Gene3D" id="2.60.40.420">
    <property type="entry name" value="Cupredoxins - blue copper proteins"/>
    <property type="match status" value="1"/>
</dbReference>
<dbReference type="InterPro" id="IPR041844">
    <property type="entry name" value="Plantacyanin"/>
</dbReference>
<evidence type="ECO:0000313" key="9">
    <source>
        <dbReference type="Proteomes" id="UP000029121"/>
    </source>
</evidence>
<dbReference type="CDD" id="cd11013">
    <property type="entry name" value="Plantacyanin"/>
    <property type="match status" value="1"/>
</dbReference>
<evidence type="ECO:0000256" key="5">
    <source>
        <dbReference type="ARBA" id="ARBA00082491"/>
    </source>
</evidence>
<dbReference type="eggNOG" id="ENOG502S11U">
    <property type="taxonomic scope" value="Eukaryota"/>
</dbReference>
<dbReference type="SUPFAM" id="SSF49503">
    <property type="entry name" value="Cupredoxins"/>
    <property type="match status" value="1"/>
</dbReference>
<accession>R0HLX0</accession>
<keyword evidence="6" id="KW-1133">Transmembrane helix</keyword>
<evidence type="ECO:0000256" key="6">
    <source>
        <dbReference type="SAM" id="Phobius"/>
    </source>
</evidence>
<sequence length="149" mass="15979">SSSSFSLSLSLSDNFLQRSINMAAKGRGSASWFVGAIVALMSLLLLHADYAQAATYTVGDSGVWSFNAVGWPKGKHFKAGDVLVFNYNPSMHNVVKVDGGSYNSCKTPAGARPYTSGKDRITLSRGQNFFICNFPNHCESNMKIAVTAA</sequence>
<evidence type="ECO:0000256" key="4">
    <source>
        <dbReference type="ARBA" id="ARBA00071970"/>
    </source>
</evidence>
<evidence type="ECO:0000259" key="7">
    <source>
        <dbReference type="PROSITE" id="PS51485"/>
    </source>
</evidence>
<feature type="domain" description="Phytocyanin" evidence="7">
    <location>
        <begin position="54"/>
        <end position="149"/>
    </location>
</feature>
<dbReference type="PANTHER" id="PTHR33021">
    <property type="entry name" value="BLUE COPPER PROTEIN"/>
    <property type="match status" value="1"/>
</dbReference>
<proteinExistence type="predicted"/>
<keyword evidence="6" id="KW-0472">Membrane</keyword>
<evidence type="ECO:0000256" key="3">
    <source>
        <dbReference type="ARBA" id="ARBA00023157"/>
    </source>
</evidence>
<evidence type="ECO:0000313" key="8">
    <source>
        <dbReference type="EMBL" id="EOA24903.1"/>
    </source>
</evidence>
<dbReference type="InterPro" id="IPR008972">
    <property type="entry name" value="Cupredoxin"/>
</dbReference>
<dbReference type="STRING" id="81985.R0HLX0"/>
<dbReference type="FunFam" id="2.60.40.420:FF:000013">
    <property type="entry name" value="basic blue protein-like"/>
    <property type="match status" value="1"/>
</dbReference>
<gene>
    <name evidence="8" type="ORF">CARUB_v10018193mg</name>
</gene>
<reference evidence="9" key="1">
    <citation type="journal article" date="2013" name="Nat. Genet.">
        <title>The Capsella rubella genome and the genomic consequences of rapid mating system evolution.</title>
        <authorList>
            <person name="Slotte T."/>
            <person name="Hazzouri K.M."/>
            <person name="Agren J.A."/>
            <person name="Koenig D."/>
            <person name="Maumus F."/>
            <person name="Guo Y.L."/>
            <person name="Steige K."/>
            <person name="Platts A.E."/>
            <person name="Escobar J.S."/>
            <person name="Newman L.K."/>
            <person name="Wang W."/>
            <person name="Mandakova T."/>
            <person name="Vello E."/>
            <person name="Smith L.M."/>
            <person name="Henz S.R."/>
            <person name="Steffen J."/>
            <person name="Takuno S."/>
            <person name="Brandvain Y."/>
            <person name="Coop G."/>
            <person name="Andolfatto P."/>
            <person name="Hu T.T."/>
            <person name="Blanchette M."/>
            <person name="Clark R.M."/>
            <person name="Quesneville H."/>
            <person name="Nordborg M."/>
            <person name="Gaut B.S."/>
            <person name="Lysak M.A."/>
            <person name="Jenkins J."/>
            <person name="Grimwood J."/>
            <person name="Chapman J."/>
            <person name="Prochnik S."/>
            <person name="Shu S."/>
            <person name="Rokhsar D."/>
            <person name="Schmutz J."/>
            <person name="Weigel D."/>
            <person name="Wright S.I."/>
        </authorList>
    </citation>
    <scope>NUCLEOTIDE SEQUENCE [LARGE SCALE GENOMIC DNA]</scope>
    <source>
        <strain evidence="9">cv. Monte Gargano</strain>
    </source>
</reference>
<dbReference type="PANTHER" id="PTHR33021:SF424">
    <property type="entry name" value="BASIC BLUE PROTEIN"/>
    <property type="match status" value="1"/>
</dbReference>
<dbReference type="PROSITE" id="PS51485">
    <property type="entry name" value="PHYTOCYANIN"/>
    <property type="match status" value="1"/>
</dbReference>
<feature type="transmembrane region" description="Helical" evidence="6">
    <location>
        <begin position="29"/>
        <end position="46"/>
    </location>
</feature>
<protein>
    <recommendedName>
        <fullName evidence="4">Basic blue protein</fullName>
    </recommendedName>
    <alternativeName>
        <fullName evidence="5">Plantacyanin</fullName>
    </alternativeName>
</protein>
<dbReference type="Proteomes" id="UP000029121">
    <property type="component" value="Unassembled WGS sequence"/>
</dbReference>
<dbReference type="InterPro" id="IPR039391">
    <property type="entry name" value="Phytocyanin-like"/>
</dbReference>
<dbReference type="GO" id="GO:0046872">
    <property type="term" value="F:metal ion binding"/>
    <property type="evidence" value="ECO:0007669"/>
    <property type="project" value="UniProtKB-KW"/>
</dbReference>
<keyword evidence="3" id="KW-1015">Disulfide bond</keyword>